<dbReference type="AlphaFoldDB" id="A0A5B7CRA2"/>
<protein>
    <submittedName>
        <fullName evidence="1">Uncharacterized protein</fullName>
    </submittedName>
</protein>
<organism evidence="1 2">
    <name type="scientific">Portunus trituberculatus</name>
    <name type="common">Swimming crab</name>
    <name type="synonym">Neptunus trituberculatus</name>
    <dbReference type="NCBI Taxonomy" id="210409"/>
    <lineage>
        <taxon>Eukaryota</taxon>
        <taxon>Metazoa</taxon>
        <taxon>Ecdysozoa</taxon>
        <taxon>Arthropoda</taxon>
        <taxon>Crustacea</taxon>
        <taxon>Multicrustacea</taxon>
        <taxon>Malacostraca</taxon>
        <taxon>Eumalacostraca</taxon>
        <taxon>Eucarida</taxon>
        <taxon>Decapoda</taxon>
        <taxon>Pleocyemata</taxon>
        <taxon>Brachyura</taxon>
        <taxon>Eubrachyura</taxon>
        <taxon>Portunoidea</taxon>
        <taxon>Portunidae</taxon>
        <taxon>Portuninae</taxon>
        <taxon>Portunus</taxon>
    </lineage>
</organism>
<proteinExistence type="predicted"/>
<comment type="caution">
    <text evidence="1">The sequence shown here is derived from an EMBL/GenBank/DDBJ whole genome shotgun (WGS) entry which is preliminary data.</text>
</comment>
<sequence length="83" mass="9265">MLVVGKGMEEGRRLGRSKVDNTSRDVYLDPTRGLCAGITWRGRLGVRFIIEEAYGPSGEELEGKEILERGRVSGRGKLQSWMP</sequence>
<accession>A0A5B7CRA2</accession>
<evidence type="ECO:0000313" key="2">
    <source>
        <dbReference type="Proteomes" id="UP000324222"/>
    </source>
</evidence>
<dbReference type="Proteomes" id="UP000324222">
    <property type="component" value="Unassembled WGS sequence"/>
</dbReference>
<reference evidence="1 2" key="1">
    <citation type="submission" date="2019-05" db="EMBL/GenBank/DDBJ databases">
        <title>Another draft genome of Portunus trituberculatus and its Hox gene families provides insights of decapod evolution.</title>
        <authorList>
            <person name="Jeong J.-H."/>
            <person name="Song I."/>
            <person name="Kim S."/>
            <person name="Choi T."/>
            <person name="Kim D."/>
            <person name="Ryu S."/>
            <person name="Kim W."/>
        </authorList>
    </citation>
    <scope>NUCLEOTIDE SEQUENCE [LARGE SCALE GENOMIC DNA]</scope>
    <source>
        <tissue evidence="1">Muscle</tissue>
    </source>
</reference>
<gene>
    <name evidence="1" type="ORF">E2C01_004014</name>
</gene>
<name>A0A5B7CRA2_PORTR</name>
<dbReference type="EMBL" id="VSRR010000159">
    <property type="protein sequence ID" value="MPC11351.1"/>
    <property type="molecule type" value="Genomic_DNA"/>
</dbReference>
<evidence type="ECO:0000313" key="1">
    <source>
        <dbReference type="EMBL" id="MPC11351.1"/>
    </source>
</evidence>
<keyword evidence="2" id="KW-1185">Reference proteome</keyword>